<dbReference type="KEGG" id="smo:SELMODRAFT_414470"/>
<feature type="repeat" description="PPR" evidence="2">
    <location>
        <begin position="5"/>
        <end position="39"/>
    </location>
</feature>
<accession>D8RSW2</accession>
<keyword evidence="1" id="KW-0677">Repeat</keyword>
<dbReference type="InParanoid" id="D8RSW2"/>
<protein>
    <submittedName>
        <fullName evidence="3">Uncharacterized protein</fullName>
    </submittedName>
</protein>
<name>D8RSW2_SELML</name>
<dbReference type="InterPro" id="IPR011990">
    <property type="entry name" value="TPR-like_helical_dom_sf"/>
</dbReference>
<dbReference type="HOGENOM" id="CLU_281663_0_0_1"/>
<evidence type="ECO:0000256" key="2">
    <source>
        <dbReference type="PROSITE-ProRule" id="PRU00708"/>
    </source>
</evidence>
<proteinExistence type="predicted"/>
<dbReference type="PROSITE" id="PS51375">
    <property type="entry name" value="PPR"/>
    <property type="match status" value="2"/>
</dbReference>
<feature type="repeat" description="PPR" evidence="2">
    <location>
        <begin position="100"/>
        <end position="134"/>
    </location>
</feature>
<dbReference type="PANTHER" id="PTHR33129">
    <property type="entry name" value="PROTEIN KINASE DOMAIN-CONTAINING PROTEIN-RELATED"/>
    <property type="match status" value="1"/>
</dbReference>
<dbReference type="InterPro" id="IPR002885">
    <property type="entry name" value="PPR_rpt"/>
</dbReference>
<dbReference type="InterPro" id="IPR052980">
    <property type="entry name" value="Crinkler_effector"/>
</dbReference>
<dbReference type="Gene3D" id="1.25.40.10">
    <property type="entry name" value="Tetratricopeptide repeat domain"/>
    <property type="match status" value="2"/>
</dbReference>
<dbReference type="Proteomes" id="UP000001514">
    <property type="component" value="Unassembled WGS sequence"/>
</dbReference>
<evidence type="ECO:0000256" key="1">
    <source>
        <dbReference type="ARBA" id="ARBA00022737"/>
    </source>
</evidence>
<dbReference type="Gramene" id="EFJ24934">
    <property type="protein sequence ID" value="EFJ24934"/>
    <property type="gene ID" value="SELMODRAFT_414470"/>
</dbReference>
<evidence type="ECO:0000313" key="3">
    <source>
        <dbReference type="EMBL" id="EFJ24934.1"/>
    </source>
</evidence>
<dbReference type="NCBIfam" id="TIGR00756">
    <property type="entry name" value="PPR"/>
    <property type="match status" value="1"/>
</dbReference>
<keyword evidence="4" id="KW-1185">Reference proteome</keyword>
<dbReference type="EMBL" id="GL377588">
    <property type="protein sequence ID" value="EFJ24934.1"/>
    <property type="molecule type" value="Genomic_DNA"/>
</dbReference>
<dbReference type="eggNOG" id="KOG4197">
    <property type="taxonomic scope" value="Eukaryota"/>
</dbReference>
<gene>
    <name evidence="3" type="ORF">SELMODRAFT_414470</name>
</gene>
<organism evidence="4">
    <name type="scientific">Selaginella moellendorffii</name>
    <name type="common">Spikemoss</name>
    <dbReference type="NCBI Taxonomy" id="88036"/>
    <lineage>
        <taxon>Eukaryota</taxon>
        <taxon>Viridiplantae</taxon>
        <taxon>Streptophyta</taxon>
        <taxon>Embryophyta</taxon>
        <taxon>Tracheophyta</taxon>
        <taxon>Lycopodiopsida</taxon>
        <taxon>Selaginellales</taxon>
        <taxon>Selaginellaceae</taxon>
        <taxon>Selaginella</taxon>
    </lineage>
</organism>
<sequence length="1112" mass="126230">MPEHDAIAWAVLAHEIARHGHTSEALAIFDRMPRKELVSWAPVIEACAGNGDLHRSWQLFLGVPEGSKDLLVWTSMITACAESGELDLAVELAARAPECDAVAWTALIAGFARRGRIDRARVLFSRLPESGDTVAWNVLVHGYALAGRGKRMRSLELLREMDLEGGSPSAATFTGVLTACSHDGLLDHSRNFGSGDAILWDGPIRGTTAGDALFRFYNGFASRKQSGQDLGSRLDVLRRFVMAGERPATVPNRRLPRYRRRIDTDNLAVFPIDGGRRKASFILEKIKEDLADAGLPVPPASIQLEGAVMDSKEKQRLQTIFEWSGFDGKMEDLAPKIAPVPRVVKGSKEEKEHLMNTIAREIGERETFLKEMEKFGSDRKYRGQIRWEIQDRLNQMKQLDRLIAEDDANLLANRVIQREKKLQNAWSWSGSTPLHQATLLHKSYRHRLHLEDLRPLLQSLQSWWQDYVWSLEREDIAAGKVIKMFDARLGADKRLSGLYVRRMYGPLFDAILDKAPCANGDWLCHLNGNSGVGKSAFLWYFIIRAAILLRDSDIDEELHILYESADFIWEFRGNTVHVAKRDKVSLDSFINAPWHLINQKVPTDGALGRVLLVAASPAAENVKAAKADRKKIVMYMYPWEEDEYTALVGLWKVHYQNLEAEVKTLQASLRELEEWAKVTYQFGESRVNLSAGCGDLAEVPILNERVQKMLREDVKEQGRPARELAFELKVLIETLEKQVQAGFQRVEAAPEYYKWFGGVVHLLWSDYFPSVIQEGFLKKVQRSLNNTNLRRLLGSTRDESRGEDISWALLHFKPAKSSSFQDYYLDFCSVKVQAQFTLALTSMKPKDLELFMWTALPEDGVLQGLVFQELSTAYVLRGATLVMPLELIPLLRYYEGDLKAALLEAGADAIHYVWRPVIKNNGAVDYTFLPRTLAQPTLAACHPVAAEALQTHISALRAWNEIYGGTSKPEEFVLCFFLAESTYEEFGFQSYRDKSRRVTKQAVKGIRQCKVLLRHNVPVRCAEEMEIPMGVEIVDDIEQCKFDGEVCKTNFFDPGEDLRRDKENRFFFRARSVPERDGKDRKIRWDGLNQMKQLGRLIAEDDANLLTNKVIQ</sequence>
<evidence type="ECO:0000313" key="4">
    <source>
        <dbReference type="Proteomes" id="UP000001514"/>
    </source>
</evidence>
<dbReference type="PANTHER" id="PTHR33129:SF3">
    <property type="entry name" value="HOT SPOT (RHS) PROTEIN, PUTATIVE-RELATED"/>
    <property type="match status" value="1"/>
</dbReference>
<dbReference type="Pfam" id="PF01535">
    <property type="entry name" value="PPR"/>
    <property type="match status" value="3"/>
</dbReference>
<dbReference type="Pfam" id="PF05250">
    <property type="entry name" value="UPF0193"/>
    <property type="match status" value="1"/>
</dbReference>
<dbReference type="InterPro" id="IPR007914">
    <property type="entry name" value="UPF0193"/>
</dbReference>
<reference evidence="3 4" key="1">
    <citation type="journal article" date="2011" name="Science">
        <title>The Selaginella genome identifies genetic changes associated with the evolution of vascular plants.</title>
        <authorList>
            <person name="Banks J.A."/>
            <person name="Nishiyama T."/>
            <person name="Hasebe M."/>
            <person name="Bowman J.L."/>
            <person name="Gribskov M."/>
            <person name="dePamphilis C."/>
            <person name="Albert V.A."/>
            <person name="Aono N."/>
            <person name="Aoyama T."/>
            <person name="Ambrose B.A."/>
            <person name="Ashton N.W."/>
            <person name="Axtell M.J."/>
            <person name="Barker E."/>
            <person name="Barker M.S."/>
            <person name="Bennetzen J.L."/>
            <person name="Bonawitz N.D."/>
            <person name="Chapple C."/>
            <person name="Cheng C."/>
            <person name="Correa L.G."/>
            <person name="Dacre M."/>
            <person name="DeBarry J."/>
            <person name="Dreyer I."/>
            <person name="Elias M."/>
            <person name="Engstrom E.M."/>
            <person name="Estelle M."/>
            <person name="Feng L."/>
            <person name="Finet C."/>
            <person name="Floyd S.K."/>
            <person name="Frommer W.B."/>
            <person name="Fujita T."/>
            <person name="Gramzow L."/>
            <person name="Gutensohn M."/>
            <person name="Harholt J."/>
            <person name="Hattori M."/>
            <person name="Heyl A."/>
            <person name="Hirai T."/>
            <person name="Hiwatashi Y."/>
            <person name="Ishikawa M."/>
            <person name="Iwata M."/>
            <person name="Karol K.G."/>
            <person name="Koehler B."/>
            <person name="Kolukisaoglu U."/>
            <person name="Kubo M."/>
            <person name="Kurata T."/>
            <person name="Lalonde S."/>
            <person name="Li K."/>
            <person name="Li Y."/>
            <person name="Litt A."/>
            <person name="Lyons E."/>
            <person name="Manning G."/>
            <person name="Maruyama T."/>
            <person name="Michael T.P."/>
            <person name="Mikami K."/>
            <person name="Miyazaki S."/>
            <person name="Morinaga S."/>
            <person name="Murata T."/>
            <person name="Mueller-Roeber B."/>
            <person name="Nelson D.R."/>
            <person name="Obara M."/>
            <person name="Oguri Y."/>
            <person name="Olmstead R.G."/>
            <person name="Onodera N."/>
            <person name="Petersen B.L."/>
            <person name="Pils B."/>
            <person name="Prigge M."/>
            <person name="Rensing S.A."/>
            <person name="Riano-Pachon D.M."/>
            <person name="Roberts A.W."/>
            <person name="Sato Y."/>
            <person name="Scheller H.V."/>
            <person name="Schulz B."/>
            <person name="Schulz C."/>
            <person name="Shakirov E.V."/>
            <person name="Shibagaki N."/>
            <person name="Shinohara N."/>
            <person name="Shippen D.E."/>
            <person name="Soerensen I."/>
            <person name="Sotooka R."/>
            <person name="Sugimoto N."/>
            <person name="Sugita M."/>
            <person name="Sumikawa N."/>
            <person name="Tanurdzic M."/>
            <person name="Theissen G."/>
            <person name="Ulvskov P."/>
            <person name="Wakazuki S."/>
            <person name="Weng J.K."/>
            <person name="Willats W.W."/>
            <person name="Wipf D."/>
            <person name="Wolf P.G."/>
            <person name="Yang L."/>
            <person name="Zimmer A.D."/>
            <person name="Zhu Q."/>
            <person name="Mitros T."/>
            <person name="Hellsten U."/>
            <person name="Loque D."/>
            <person name="Otillar R."/>
            <person name="Salamov A."/>
            <person name="Schmutz J."/>
            <person name="Shapiro H."/>
            <person name="Lindquist E."/>
            <person name="Lucas S."/>
            <person name="Rokhsar D."/>
            <person name="Grigoriev I.V."/>
        </authorList>
    </citation>
    <scope>NUCLEOTIDE SEQUENCE [LARGE SCALE GENOMIC DNA]</scope>
</reference>
<dbReference type="AlphaFoldDB" id="D8RSW2"/>